<dbReference type="InterPro" id="IPR005946">
    <property type="entry name" value="Rib-P_diPkinase"/>
</dbReference>
<keyword evidence="7" id="KW-0545">Nucleotide biosynthesis</keyword>
<keyword evidence="11" id="KW-0460">Magnesium</keyword>
<evidence type="ECO:0000256" key="8">
    <source>
        <dbReference type="ARBA" id="ARBA00022741"/>
    </source>
</evidence>
<dbReference type="Proteomes" id="UP000238350">
    <property type="component" value="Unassembled WGS sequence"/>
</dbReference>
<sequence>MLVSSTIKLIAGSSHPELAELVAQKLGISVCCVDGVKLKNTELCVLFGESFRGADVFILQTGHGHINDFVMEMLIMVHACRKASAGRITAVIPLFPYARQDRKDKGRAPITAKLMADMLEAAGCDHVVTMDLHAPQIQGFFSVPVDDLVAQPSVENWIRNYVDLRRAIVVSPDAGGAKRAANLADRLDLELALIHKERQRTNEVSNMVLVGVVTNKTCILIDDMADTCGTLAKAADTLVSHGATRVLAIVTHGIFSKDARQKIENSKLDMVVCTNSVQLREPIASCSKISQVDISPTIAEAIRRLHNGESVSYLLTHQPL</sequence>
<name>A0A2T0FJY0_9ASCO</name>
<dbReference type="EMBL" id="NDIQ01000021">
    <property type="protein sequence ID" value="PRT55303.1"/>
    <property type="molecule type" value="Genomic_DNA"/>
</dbReference>
<dbReference type="SUPFAM" id="SSF53271">
    <property type="entry name" value="PRTase-like"/>
    <property type="match status" value="1"/>
</dbReference>
<keyword evidence="9 14" id="KW-0418">Kinase</keyword>
<dbReference type="EC" id="2.7.6.1" evidence="4"/>
<proteinExistence type="inferred from homology"/>
<dbReference type="GO" id="GO:0002189">
    <property type="term" value="C:ribose phosphate diphosphokinase complex"/>
    <property type="evidence" value="ECO:0007669"/>
    <property type="project" value="TreeGrafter"/>
</dbReference>
<evidence type="ECO:0000256" key="7">
    <source>
        <dbReference type="ARBA" id="ARBA00022727"/>
    </source>
</evidence>
<dbReference type="NCBIfam" id="TIGR01251">
    <property type="entry name" value="ribP_PPkin"/>
    <property type="match status" value="1"/>
</dbReference>
<dbReference type="GO" id="GO:0016301">
    <property type="term" value="F:kinase activity"/>
    <property type="evidence" value="ECO:0007669"/>
    <property type="project" value="UniProtKB-KW"/>
</dbReference>
<evidence type="ECO:0000313" key="14">
    <source>
        <dbReference type="EMBL" id="PRT55303.1"/>
    </source>
</evidence>
<dbReference type="AlphaFoldDB" id="A0A2T0FJY0"/>
<dbReference type="InterPro" id="IPR029099">
    <property type="entry name" value="Pribosyltran_N"/>
</dbReference>
<gene>
    <name evidence="14" type="ORF">B9G98_02923</name>
</gene>
<dbReference type="GO" id="GO:0005737">
    <property type="term" value="C:cytoplasm"/>
    <property type="evidence" value="ECO:0007669"/>
    <property type="project" value="UniProtKB-SubCell"/>
</dbReference>
<evidence type="ECO:0000256" key="9">
    <source>
        <dbReference type="ARBA" id="ARBA00022777"/>
    </source>
</evidence>
<dbReference type="GO" id="GO:0005524">
    <property type="term" value="F:ATP binding"/>
    <property type="evidence" value="ECO:0007669"/>
    <property type="project" value="UniProtKB-KW"/>
</dbReference>
<keyword evidence="6" id="KW-0479">Metal-binding</keyword>
<protein>
    <recommendedName>
        <fullName evidence="4">ribose-phosphate diphosphokinase</fullName>
        <ecNumber evidence="4">2.7.6.1</ecNumber>
    </recommendedName>
</protein>
<comment type="similarity">
    <text evidence="3">Belongs to the ribose-phosphate pyrophosphokinase family.</text>
</comment>
<evidence type="ECO:0000256" key="3">
    <source>
        <dbReference type="ARBA" id="ARBA00006478"/>
    </source>
</evidence>
<evidence type="ECO:0000313" key="15">
    <source>
        <dbReference type="Proteomes" id="UP000238350"/>
    </source>
</evidence>
<dbReference type="PANTHER" id="PTHR10210:SF32">
    <property type="entry name" value="RIBOSE-PHOSPHATE PYROPHOSPHOKINASE 2"/>
    <property type="match status" value="1"/>
</dbReference>
<feature type="domain" description="Ribose-phosphate pyrophosphokinase N-terminal" evidence="13">
    <location>
        <begin position="7"/>
        <end position="123"/>
    </location>
</feature>
<dbReference type="Pfam" id="PF14572">
    <property type="entry name" value="Pribosyl_synth"/>
    <property type="match status" value="1"/>
</dbReference>
<organism evidence="14 15">
    <name type="scientific">Wickerhamiella sorbophila</name>
    <dbReference type="NCBI Taxonomy" id="45607"/>
    <lineage>
        <taxon>Eukaryota</taxon>
        <taxon>Fungi</taxon>
        <taxon>Dikarya</taxon>
        <taxon>Ascomycota</taxon>
        <taxon>Saccharomycotina</taxon>
        <taxon>Dipodascomycetes</taxon>
        <taxon>Dipodascales</taxon>
        <taxon>Trichomonascaceae</taxon>
        <taxon>Wickerhamiella</taxon>
    </lineage>
</organism>
<keyword evidence="8" id="KW-0547">Nucleotide-binding</keyword>
<accession>A0A2T0FJY0</accession>
<dbReference type="RefSeq" id="XP_024665248.1">
    <property type="nucleotide sequence ID" value="XM_024809480.1"/>
</dbReference>
<dbReference type="GO" id="GO:0006164">
    <property type="term" value="P:purine nucleotide biosynthetic process"/>
    <property type="evidence" value="ECO:0007669"/>
    <property type="project" value="TreeGrafter"/>
</dbReference>
<dbReference type="GO" id="GO:0006015">
    <property type="term" value="P:5-phosphoribose 1-diphosphate biosynthetic process"/>
    <property type="evidence" value="ECO:0007669"/>
    <property type="project" value="TreeGrafter"/>
</dbReference>
<keyword evidence="10" id="KW-0067">ATP-binding</keyword>
<evidence type="ECO:0000256" key="4">
    <source>
        <dbReference type="ARBA" id="ARBA00013247"/>
    </source>
</evidence>
<dbReference type="InterPro" id="IPR029057">
    <property type="entry name" value="PRTase-like"/>
</dbReference>
<dbReference type="CDD" id="cd06223">
    <property type="entry name" value="PRTases_typeI"/>
    <property type="match status" value="1"/>
</dbReference>
<comment type="pathway">
    <text evidence="2">Metabolic intermediate biosynthesis; 5-phospho-alpha-D-ribose 1-diphosphate biosynthesis; 5-phospho-alpha-D-ribose 1-diphosphate from D-ribose 5-phosphate (route I): step 1/1.</text>
</comment>
<comment type="caution">
    <text evidence="14">The sequence shown here is derived from an EMBL/GenBank/DDBJ whole genome shotgun (WGS) entry which is preliminary data.</text>
</comment>
<evidence type="ECO:0000259" key="13">
    <source>
        <dbReference type="Pfam" id="PF13793"/>
    </source>
</evidence>
<dbReference type="InterPro" id="IPR000836">
    <property type="entry name" value="PRTase_dom"/>
</dbReference>
<dbReference type="FunFam" id="3.40.50.2020:FF:000014">
    <property type="entry name" value="Ribose-phosphate pyrophosphokinase 1"/>
    <property type="match status" value="1"/>
</dbReference>
<dbReference type="PANTHER" id="PTHR10210">
    <property type="entry name" value="RIBOSE-PHOSPHATE DIPHOSPHOKINASE FAMILY MEMBER"/>
    <property type="match status" value="1"/>
</dbReference>
<reference evidence="14 15" key="1">
    <citation type="submission" date="2017-04" db="EMBL/GenBank/DDBJ databases">
        <title>Genome sequencing of [Candida] sorbophila.</title>
        <authorList>
            <person name="Ahn J.O."/>
        </authorList>
    </citation>
    <scope>NUCLEOTIDE SEQUENCE [LARGE SCALE GENOMIC DNA]</scope>
    <source>
        <strain evidence="14 15">DS02</strain>
    </source>
</reference>
<dbReference type="GO" id="GO:0004749">
    <property type="term" value="F:ribose phosphate diphosphokinase activity"/>
    <property type="evidence" value="ECO:0007669"/>
    <property type="project" value="UniProtKB-EC"/>
</dbReference>
<dbReference type="OrthoDB" id="413572at2759"/>
<evidence type="ECO:0000256" key="11">
    <source>
        <dbReference type="ARBA" id="ARBA00022842"/>
    </source>
</evidence>
<dbReference type="GeneID" id="36516671"/>
<dbReference type="STRING" id="45607.A0A2T0FJY0"/>
<evidence type="ECO:0000256" key="12">
    <source>
        <dbReference type="ARBA" id="ARBA00049535"/>
    </source>
</evidence>
<dbReference type="SMART" id="SM01400">
    <property type="entry name" value="Pribosyltran_N"/>
    <property type="match status" value="1"/>
</dbReference>
<dbReference type="GO" id="GO:0000287">
    <property type="term" value="F:magnesium ion binding"/>
    <property type="evidence" value="ECO:0007669"/>
    <property type="project" value="InterPro"/>
</dbReference>
<dbReference type="GO" id="GO:0009156">
    <property type="term" value="P:ribonucleoside monophosphate biosynthetic process"/>
    <property type="evidence" value="ECO:0007669"/>
    <property type="project" value="InterPro"/>
</dbReference>
<evidence type="ECO:0000256" key="1">
    <source>
        <dbReference type="ARBA" id="ARBA00004496"/>
    </source>
</evidence>
<evidence type="ECO:0000256" key="2">
    <source>
        <dbReference type="ARBA" id="ARBA00004996"/>
    </source>
</evidence>
<dbReference type="Gene3D" id="3.40.50.2020">
    <property type="match status" value="2"/>
</dbReference>
<evidence type="ECO:0000256" key="10">
    <source>
        <dbReference type="ARBA" id="ARBA00022840"/>
    </source>
</evidence>
<evidence type="ECO:0000256" key="6">
    <source>
        <dbReference type="ARBA" id="ARBA00022723"/>
    </source>
</evidence>
<dbReference type="FunFam" id="3.40.50.2020:FF:000005">
    <property type="entry name" value="Ribose-phosphate pyrophosphokinase 1"/>
    <property type="match status" value="1"/>
</dbReference>
<comment type="subcellular location">
    <subcellularLocation>
        <location evidence="1">Cytoplasm</location>
    </subcellularLocation>
</comment>
<keyword evidence="5" id="KW-0808">Transferase</keyword>
<dbReference type="InterPro" id="IPR000842">
    <property type="entry name" value="PRib_PP_synth_CS"/>
</dbReference>
<dbReference type="PROSITE" id="PS00114">
    <property type="entry name" value="PRPP_SYNTHASE"/>
    <property type="match status" value="1"/>
</dbReference>
<dbReference type="Pfam" id="PF13793">
    <property type="entry name" value="Pribosyltran_N"/>
    <property type="match status" value="1"/>
</dbReference>
<comment type="catalytic activity">
    <reaction evidence="12">
        <text>D-ribose 5-phosphate + ATP = 5-phospho-alpha-D-ribose 1-diphosphate + AMP + H(+)</text>
        <dbReference type="Rhea" id="RHEA:15609"/>
        <dbReference type="ChEBI" id="CHEBI:15378"/>
        <dbReference type="ChEBI" id="CHEBI:30616"/>
        <dbReference type="ChEBI" id="CHEBI:58017"/>
        <dbReference type="ChEBI" id="CHEBI:78346"/>
        <dbReference type="ChEBI" id="CHEBI:456215"/>
        <dbReference type="EC" id="2.7.6.1"/>
    </reaction>
</comment>
<dbReference type="NCBIfam" id="NF002320">
    <property type="entry name" value="PRK01259.1"/>
    <property type="match status" value="1"/>
</dbReference>
<evidence type="ECO:0000256" key="5">
    <source>
        <dbReference type="ARBA" id="ARBA00022679"/>
    </source>
</evidence>
<keyword evidence="15" id="KW-1185">Reference proteome</keyword>